<gene>
    <name evidence="2" type="ORF">MHUMG1_01591</name>
</gene>
<dbReference type="EMBL" id="JACEFI010000002">
    <property type="protein sequence ID" value="KAH0600593.1"/>
    <property type="molecule type" value="Genomic_DNA"/>
</dbReference>
<dbReference type="AlphaFoldDB" id="A0A9P8MHM2"/>
<evidence type="ECO:0000256" key="1">
    <source>
        <dbReference type="SAM" id="Phobius"/>
    </source>
</evidence>
<reference evidence="2 3" key="1">
    <citation type="submission" date="2020-07" db="EMBL/GenBank/DDBJ databases">
        <title>Metarhizium humberi genome.</title>
        <authorList>
            <person name="Lysoe E."/>
        </authorList>
    </citation>
    <scope>NUCLEOTIDE SEQUENCE [LARGE SCALE GENOMIC DNA]</scope>
    <source>
        <strain evidence="2 3">ESALQ1638</strain>
    </source>
</reference>
<dbReference type="Proteomes" id="UP000764110">
    <property type="component" value="Unassembled WGS sequence"/>
</dbReference>
<organism evidence="2 3">
    <name type="scientific">Metarhizium humberi</name>
    <dbReference type="NCBI Taxonomy" id="2596975"/>
    <lineage>
        <taxon>Eukaryota</taxon>
        <taxon>Fungi</taxon>
        <taxon>Dikarya</taxon>
        <taxon>Ascomycota</taxon>
        <taxon>Pezizomycotina</taxon>
        <taxon>Sordariomycetes</taxon>
        <taxon>Hypocreomycetidae</taxon>
        <taxon>Hypocreales</taxon>
        <taxon>Clavicipitaceae</taxon>
        <taxon>Metarhizium</taxon>
    </lineage>
</organism>
<protein>
    <submittedName>
        <fullName evidence="2">Uncharacterized protein</fullName>
    </submittedName>
</protein>
<keyword evidence="1" id="KW-0472">Membrane</keyword>
<keyword evidence="1" id="KW-0812">Transmembrane</keyword>
<sequence>MAQGYAVFIGLVIIVALCVASWFLAPKGQNQVALAGFFVGMGKKQSNVTFIHLLSFALPPPQPTANRPAQSLANITKAQRAFPSAATLLSPMESTSPRPAAVNTSLPTAHLDAAPAIARMQAV</sequence>
<keyword evidence="3" id="KW-1185">Reference proteome</keyword>
<feature type="transmembrane region" description="Helical" evidence="1">
    <location>
        <begin position="6"/>
        <end position="25"/>
    </location>
</feature>
<name>A0A9P8MHM2_9HYPO</name>
<evidence type="ECO:0000313" key="2">
    <source>
        <dbReference type="EMBL" id="KAH0600593.1"/>
    </source>
</evidence>
<keyword evidence="1" id="KW-1133">Transmembrane helix</keyword>
<proteinExistence type="predicted"/>
<evidence type="ECO:0000313" key="3">
    <source>
        <dbReference type="Proteomes" id="UP000764110"/>
    </source>
</evidence>
<comment type="caution">
    <text evidence="2">The sequence shown here is derived from an EMBL/GenBank/DDBJ whole genome shotgun (WGS) entry which is preliminary data.</text>
</comment>
<accession>A0A9P8MHM2</accession>